<gene>
    <name evidence="18" type="ORF">MELIAE_LOCUS12692</name>
</gene>
<feature type="signal peptide" evidence="17">
    <location>
        <begin position="1"/>
        <end position="23"/>
    </location>
</feature>
<evidence type="ECO:0000256" key="13">
    <source>
        <dbReference type="ARBA" id="ARBA00043671"/>
    </source>
</evidence>
<evidence type="ECO:0000313" key="18">
    <source>
        <dbReference type="EMBL" id="CAH0564059.1"/>
    </source>
</evidence>
<dbReference type="InterPro" id="IPR016274">
    <property type="entry name" value="Histidine_acid_Pase_euk"/>
</dbReference>
<dbReference type="GO" id="GO:0003993">
    <property type="term" value="F:acid phosphatase activity"/>
    <property type="evidence" value="ECO:0007669"/>
    <property type="project" value="TreeGrafter"/>
</dbReference>
<comment type="catalytic activity">
    <reaction evidence="14">
        <text>1D-myo-inositol hexakisphosphate + H2O = 1D-myo-inositol 1,2,4,5,6-pentakisphosphate + phosphate</text>
        <dbReference type="Rhea" id="RHEA:16989"/>
        <dbReference type="ChEBI" id="CHEBI:15377"/>
        <dbReference type="ChEBI" id="CHEBI:43474"/>
        <dbReference type="ChEBI" id="CHEBI:57798"/>
        <dbReference type="ChEBI" id="CHEBI:58130"/>
        <dbReference type="EC" id="3.1.3.62"/>
    </reaction>
    <physiologicalReaction direction="left-to-right" evidence="14">
        <dbReference type="Rhea" id="RHEA:16990"/>
    </physiologicalReaction>
</comment>
<dbReference type="SUPFAM" id="SSF53254">
    <property type="entry name" value="Phosphoglycerate mutase-like"/>
    <property type="match status" value="1"/>
</dbReference>
<dbReference type="InterPro" id="IPR029033">
    <property type="entry name" value="His_PPase_superfam"/>
</dbReference>
<dbReference type="PIRSF" id="PIRSF000894">
    <property type="entry name" value="Acid_phosphatase"/>
    <property type="match status" value="1"/>
</dbReference>
<keyword evidence="6" id="KW-1003">Cell membrane</keyword>
<keyword evidence="10" id="KW-0325">Glycoprotein</keyword>
<dbReference type="EC" id="3.1.3.80" evidence="3"/>
<dbReference type="PANTHER" id="PTHR20963:SF51">
    <property type="entry name" value="MULTIPLE INOSITOL POLYPHOSPHATE PHOSPHATASE 1"/>
    <property type="match status" value="1"/>
</dbReference>
<evidence type="ECO:0000256" key="6">
    <source>
        <dbReference type="ARBA" id="ARBA00022475"/>
    </source>
</evidence>
<keyword evidence="7 17" id="KW-0732">Signal</keyword>
<organism evidence="18 19">
    <name type="scientific">Brassicogethes aeneus</name>
    <name type="common">Rape pollen beetle</name>
    <name type="synonym">Meligethes aeneus</name>
    <dbReference type="NCBI Taxonomy" id="1431903"/>
    <lineage>
        <taxon>Eukaryota</taxon>
        <taxon>Metazoa</taxon>
        <taxon>Ecdysozoa</taxon>
        <taxon>Arthropoda</taxon>
        <taxon>Hexapoda</taxon>
        <taxon>Insecta</taxon>
        <taxon>Pterygota</taxon>
        <taxon>Neoptera</taxon>
        <taxon>Endopterygota</taxon>
        <taxon>Coleoptera</taxon>
        <taxon>Polyphaga</taxon>
        <taxon>Cucujiformia</taxon>
        <taxon>Nitidulidae</taxon>
        <taxon>Meligethinae</taxon>
        <taxon>Brassicogethes</taxon>
    </lineage>
</organism>
<evidence type="ECO:0000256" key="14">
    <source>
        <dbReference type="ARBA" id="ARBA00043691"/>
    </source>
</evidence>
<evidence type="ECO:0000256" key="10">
    <source>
        <dbReference type="ARBA" id="ARBA00023180"/>
    </source>
</evidence>
<evidence type="ECO:0000256" key="3">
    <source>
        <dbReference type="ARBA" id="ARBA00012976"/>
    </source>
</evidence>
<keyword evidence="19" id="KW-1185">Reference proteome</keyword>
<reference evidence="18" key="1">
    <citation type="submission" date="2021-12" db="EMBL/GenBank/DDBJ databases">
        <authorList>
            <person name="King R."/>
        </authorList>
    </citation>
    <scope>NUCLEOTIDE SEQUENCE</scope>
</reference>
<feature type="disulfide bond" evidence="16">
    <location>
        <begin position="406"/>
        <end position="412"/>
    </location>
</feature>
<comment type="subcellular location">
    <subcellularLocation>
        <location evidence="1">Cell membrane</location>
    </subcellularLocation>
</comment>
<evidence type="ECO:0000256" key="4">
    <source>
        <dbReference type="ARBA" id="ARBA00013040"/>
    </source>
</evidence>
<comment type="catalytic activity">
    <reaction evidence="15">
        <text>(2R)-2,3-bisphosphoglycerate + H2O = (2R)-2-phosphoglycerate + phosphate</text>
        <dbReference type="Rhea" id="RHEA:27381"/>
        <dbReference type="ChEBI" id="CHEBI:15377"/>
        <dbReference type="ChEBI" id="CHEBI:43474"/>
        <dbReference type="ChEBI" id="CHEBI:58248"/>
        <dbReference type="ChEBI" id="CHEBI:58289"/>
        <dbReference type="EC" id="3.1.3.80"/>
    </reaction>
    <physiologicalReaction direction="left-to-right" evidence="15">
        <dbReference type="Rhea" id="RHEA:27382"/>
    </physiologicalReaction>
</comment>
<evidence type="ECO:0000256" key="9">
    <source>
        <dbReference type="ARBA" id="ARBA00023136"/>
    </source>
</evidence>
<dbReference type="EC" id="3.1.3.62" evidence="4"/>
<evidence type="ECO:0000313" key="19">
    <source>
        <dbReference type="Proteomes" id="UP001154078"/>
    </source>
</evidence>
<feature type="disulfide bond" evidence="16">
    <location>
        <begin position="259"/>
        <end position="274"/>
    </location>
</feature>
<evidence type="ECO:0000256" key="7">
    <source>
        <dbReference type="ARBA" id="ARBA00022729"/>
    </source>
</evidence>
<keyword evidence="16" id="KW-1015">Disulfide bond</keyword>
<dbReference type="Proteomes" id="UP001154078">
    <property type="component" value="Chromosome 9"/>
</dbReference>
<protein>
    <recommendedName>
        <fullName evidence="5">Multiple inositol polyphosphate phosphatase 1</fullName>
        <ecNumber evidence="4">3.1.3.62</ecNumber>
        <ecNumber evidence="3">3.1.3.80</ecNumber>
    </recommendedName>
    <alternativeName>
        <fullName evidence="11">2,3-bisphosphoglycerate 3-phosphatase</fullName>
    </alternativeName>
</protein>
<dbReference type="GO" id="GO:0034417">
    <property type="term" value="F:bisphosphoglycerate 3-phosphatase activity"/>
    <property type="evidence" value="ECO:0007669"/>
    <property type="project" value="UniProtKB-EC"/>
</dbReference>
<evidence type="ECO:0000256" key="5">
    <source>
        <dbReference type="ARBA" id="ARBA00018097"/>
    </source>
</evidence>
<evidence type="ECO:0000256" key="12">
    <source>
        <dbReference type="ARBA" id="ARBA00043668"/>
    </source>
</evidence>
<dbReference type="EMBL" id="OV121140">
    <property type="protein sequence ID" value="CAH0564059.1"/>
    <property type="molecule type" value="Genomic_DNA"/>
</dbReference>
<dbReference type="OrthoDB" id="6509975at2759"/>
<feature type="disulfide bond" evidence="16">
    <location>
        <begin position="53"/>
        <end position="386"/>
    </location>
</feature>
<keyword evidence="9" id="KW-0472">Membrane</keyword>
<dbReference type="GO" id="GO:0052745">
    <property type="term" value="F:inositol phosphate phosphatase activity"/>
    <property type="evidence" value="ECO:0007669"/>
    <property type="project" value="TreeGrafter"/>
</dbReference>
<dbReference type="GO" id="GO:0005886">
    <property type="term" value="C:plasma membrane"/>
    <property type="evidence" value="ECO:0007669"/>
    <property type="project" value="UniProtKB-SubCell"/>
</dbReference>
<proteinExistence type="inferred from homology"/>
<dbReference type="InterPro" id="IPR000560">
    <property type="entry name" value="His_Pase_clade-2"/>
</dbReference>
<name>A0A9P0BIH3_BRAAE</name>
<evidence type="ECO:0000256" key="17">
    <source>
        <dbReference type="SAM" id="SignalP"/>
    </source>
</evidence>
<dbReference type="AlphaFoldDB" id="A0A9P0BIH3"/>
<comment type="similarity">
    <text evidence="2">Belongs to the histidine acid phosphatase family. MINPP1 subfamily.</text>
</comment>
<feature type="chain" id="PRO_5040273284" description="Multiple inositol polyphosphate phosphatase 1" evidence="17">
    <location>
        <begin position="24"/>
        <end position="437"/>
    </location>
</feature>
<accession>A0A9P0BIH3</accession>
<dbReference type="Gene3D" id="3.40.50.1240">
    <property type="entry name" value="Phosphoglycerate mutase-like"/>
    <property type="match status" value="1"/>
</dbReference>
<comment type="catalytic activity">
    <reaction evidence="13">
        <text>1D-myo-inositol 1,2,4,5,6-pentakisphosphate + H2O = 1D-myo-inositol 1,2,5,6-tetrakisphosphate + phosphate</text>
        <dbReference type="Rhea" id="RHEA:77115"/>
        <dbReference type="ChEBI" id="CHEBI:15377"/>
        <dbReference type="ChEBI" id="CHEBI:43474"/>
        <dbReference type="ChEBI" id="CHEBI:57798"/>
        <dbReference type="ChEBI" id="CHEBI:195535"/>
        <dbReference type="EC" id="3.1.3.62"/>
    </reaction>
    <physiologicalReaction direction="left-to-right" evidence="13">
        <dbReference type="Rhea" id="RHEA:77116"/>
    </physiologicalReaction>
</comment>
<keyword evidence="8" id="KW-0378">Hydrolase</keyword>
<dbReference type="CDD" id="cd07061">
    <property type="entry name" value="HP_HAP_like"/>
    <property type="match status" value="1"/>
</dbReference>
<evidence type="ECO:0000256" key="15">
    <source>
        <dbReference type="ARBA" id="ARBA00043832"/>
    </source>
</evidence>
<dbReference type="FunFam" id="3.40.50.1240:FF:000014">
    <property type="entry name" value="Multiple inositol polyphosphate phosphatase 1"/>
    <property type="match status" value="1"/>
</dbReference>
<evidence type="ECO:0000256" key="1">
    <source>
        <dbReference type="ARBA" id="ARBA00004236"/>
    </source>
</evidence>
<dbReference type="PANTHER" id="PTHR20963">
    <property type="entry name" value="MULTIPLE INOSITOL POLYPHOSPHATE PHOSPHATASE-RELATED"/>
    <property type="match status" value="1"/>
</dbReference>
<evidence type="ECO:0000256" key="16">
    <source>
        <dbReference type="PIRSR" id="PIRSR000894-2"/>
    </source>
</evidence>
<evidence type="ECO:0000256" key="11">
    <source>
        <dbReference type="ARBA" id="ARBA00031642"/>
    </source>
</evidence>
<dbReference type="Pfam" id="PF00328">
    <property type="entry name" value="His_Phos_2"/>
    <property type="match status" value="1"/>
</dbReference>
<comment type="catalytic activity">
    <reaction evidence="12">
        <text>1D-myo-inositol 1,2,5,6-tetrakisphosphate + H2O = 1D-myo-inositol 1,2,6-trisphosphate + phosphate</text>
        <dbReference type="Rhea" id="RHEA:77119"/>
        <dbReference type="ChEBI" id="CHEBI:15377"/>
        <dbReference type="ChEBI" id="CHEBI:43474"/>
        <dbReference type="ChEBI" id="CHEBI:195535"/>
        <dbReference type="ChEBI" id="CHEBI:195537"/>
        <dbReference type="EC" id="3.1.3.62"/>
    </reaction>
    <physiologicalReaction direction="left-to-right" evidence="12">
        <dbReference type="Rhea" id="RHEA:77120"/>
    </physiologicalReaction>
</comment>
<evidence type="ECO:0000256" key="2">
    <source>
        <dbReference type="ARBA" id="ARBA00008422"/>
    </source>
</evidence>
<evidence type="ECO:0000256" key="8">
    <source>
        <dbReference type="ARBA" id="ARBA00022801"/>
    </source>
</evidence>
<sequence length="437" mass="50994">MFKLLLTLCFIAVIDVSFECTNTVYPFEKYLATKTPYRVVANNTFGKLEYEGCKAIKSWMIVRHGTRNPSDGFVLQYNTRLPDILNLIVTNYGHGVSENIEKISPKDIDLLKKWRSKVGQEDAKKLREEGEDEMILISERMQTRFPEVFPNVYSNTSYKFKYTHTQRTKKSAQYFATGLFGKKTAKDVWFPLPLKRDPILRFYKLCSKWRNTIKKQPIMELELFKKSSHFLELVDNVNKKIGAENVLNAEDVLLMYFACAFETAWNKVLKSPWCSVFTIDDLKVLEYHEDLKYYWIDGYGHQLTYQQACPAIVDMVEHFDNKEKYPLSVLYFTHSGTLLKMLAHLGLYKDEKILIANDYEKNGNREWKVSHIDAFATNLAFILHKCGDEEKVLTLHQENVVRLPSCPDSDLCDLQKFKEFYTDSVDHCDFNSMCDTV</sequence>